<accession>A0A6C0EA19</accession>
<proteinExistence type="predicted"/>
<protein>
    <submittedName>
        <fullName evidence="1">Uncharacterized protein</fullName>
    </submittedName>
</protein>
<evidence type="ECO:0000313" key="1">
    <source>
        <dbReference type="EMBL" id="QHT25986.1"/>
    </source>
</evidence>
<reference evidence="1" key="1">
    <citation type="journal article" date="2020" name="Nature">
        <title>Giant virus diversity and host interactions through global metagenomics.</title>
        <authorList>
            <person name="Schulz F."/>
            <person name="Roux S."/>
            <person name="Paez-Espino D."/>
            <person name="Jungbluth S."/>
            <person name="Walsh D.A."/>
            <person name="Denef V.J."/>
            <person name="McMahon K.D."/>
            <person name="Konstantinidis K.T."/>
            <person name="Eloe-Fadrosh E.A."/>
            <person name="Kyrpides N.C."/>
            <person name="Woyke T."/>
        </authorList>
    </citation>
    <scope>NUCLEOTIDE SEQUENCE</scope>
    <source>
        <strain evidence="1">GVMAG-M-3300023179-27</strain>
    </source>
</reference>
<organism evidence="1">
    <name type="scientific">viral metagenome</name>
    <dbReference type="NCBI Taxonomy" id="1070528"/>
    <lineage>
        <taxon>unclassified sequences</taxon>
        <taxon>metagenomes</taxon>
        <taxon>organismal metagenomes</taxon>
    </lineage>
</organism>
<sequence length="44" mass="5261">MHIEQSNIYRNNLVEHVLNFIKDKEIVIDNETKTKLCKDLLNPH</sequence>
<name>A0A6C0EA19_9ZZZZ</name>
<dbReference type="AlphaFoldDB" id="A0A6C0EA19"/>
<dbReference type="EMBL" id="MN739777">
    <property type="protein sequence ID" value="QHT25986.1"/>
    <property type="molecule type" value="Genomic_DNA"/>
</dbReference>